<evidence type="ECO:0000256" key="1">
    <source>
        <dbReference type="SAM" id="MobiDB-lite"/>
    </source>
</evidence>
<sequence length="951" mass="99601">MDDLLDLDWSKPAESNKGIGTKPTASAGSVGPPACTVGSSTYNFDALTRALPSGSGGSTPARNGSPALTAAGHSSPSQLTSTKGAASGGQDAFASLFRSSTGGVAKPNPAAQNKLTLAERQKSATSAFGSGASTSAQTKDTGLNWGAADDWDFLGEKSASKANSCIQRPTAAPVPQPPANKPATIPSVTRELTHDPFDFSAFEDSGTSQSSAIGGRPGVDADPFSPTAFRNTQTTKDAEGDVDDILGALAQPASQAAKPVPQPALAGNGARKGATSNSPNGSRPTSPPPHLIGKLVELGFAPSEARAALASTESGTDVQAAAEVLLSRRSASTPSTRPGRRNGTARGGSHGRSSGDDEGDRELAERLQREERQCARASDREPAAKSDGLRTMKDEFAAWQQREATRNNGTASRSERFADDSDSAIPPDWAKSADQIYAQASEIGTAVFSRANAFWNTAKASAAKVLEERRIATSAGGSADQSERDSGRSTPVSGDFGVAGGTAARALQKRLAGKDAPPPRMDGRPRWMVDAAATDSADDNEMMNTPSVAGQQHSSSHPAASESFKDSDDDDDAPKPTFVPPRPRPEKSRPAPAANSERKAPASSSERLAAQEEPAVYISPTRRGKARELAQNGPTAALSAAAASRPVGPPVHQRTRVTISDPPDIISRFLALKQAGNAHFQKGAYGDAETSYTKCLEALPDSSLRRIPALNNRASTRLKNGDSAAAMRDCENVMKLINPTSGSNSSDIAPYRPKEEAPLPPELAAEVNLRDAWAKALLRHAQGAEALERWTTARKSWNLLLVFEKEEGSGKNGVTNMRTAQEGLRRCMKMISGGKDKSAAPIAKPSRAAAAAAAKAQKAAVSKLAAQNAAKEAEDAQKLSLKDTVDAKVATWKGGKETNVRALVSSVDTVLWPELNWKKIGMHELVTDAQVKKNYTKAIARLHPDKVSAPF</sequence>
<feature type="compositionally biased region" description="Polar residues" evidence="1">
    <location>
        <begin position="542"/>
        <end position="558"/>
    </location>
</feature>
<protein>
    <recommendedName>
        <fullName evidence="2">UBA domain-containing protein</fullName>
    </recommendedName>
</protein>
<evidence type="ECO:0000313" key="3">
    <source>
        <dbReference type="EMBL" id="KDN38650.1"/>
    </source>
</evidence>
<dbReference type="PROSITE" id="PS50030">
    <property type="entry name" value="UBA"/>
    <property type="match status" value="1"/>
</dbReference>
<organism evidence="3 4">
    <name type="scientific">Tilletiaria anomala (strain ATCC 24038 / CBS 436.72 / UBC 951)</name>
    <dbReference type="NCBI Taxonomy" id="1037660"/>
    <lineage>
        <taxon>Eukaryota</taxon>
        <taxon>Fungi</taxon>
        <taxon>Dikarya</taxon>
        <taxon>Basidiomycota</taxon>
        <taxon>Ustilaginomycotina</taxon>
        <taxon>Exobasidiomycetes</taxon>
        <taxon>Georgefischeriales</taxon>
        <taxon>Tilletiariaceae</taxon>
        <taxon>Tilletiaria</taxon>
    </lineage>
</organism>
<dbReference type="HOGENOM" id="CLU_005723_1_0_1"/>
<feature type="compositionally biased region" description="Low complexity" evidence="1">
    <location>
        <begin position="123"/>
        <end position="136"/>
    </location>
</feature>
<reference evidence="3 4" key="1">
    <citation type="submission" date="2014-05" db="EMBL/GenBank/DDBJ databases">
        <title>Draft genome sequence of a rare smut relative, Tilletiaria anomala UBC 951.</title>
        <authorList>
            <consortium name="DOE Joint Genome Institute"/>
            <person name="Toome M."/>
            <person name="Kuo A."/>
            <person name="Henrissat B."/>
            <person name="Lipzen A."/>
            <person name="Tritt A."/>
            <person name="Yoshinaga Y."/>
            <person name="Zane M."/>
            <person name="Barry K."/>
            <person name="Grigoriev I.V."/>
            <person name="Spatafora J.W."/>
            <person name="Aimea M.C."/>
        </authorList>
    </citation>
    <scope>NUCLEOTIDE SEQUENCE [LARGE SCALE GENOMIC DNA]</scope>
    <source>
        <strain evidence="3 4">UBC 951</strain>
    </source>
</reference>
<feature type="region of interest" description="Disordered" evidence="1">
    <location>
        <begin position="472"/>
        <end position="657"/>
    </location>
</feature>
<feature type="region of interest" description="Disordered" evidence="1">
    <location>
        <begin position="47"/>
        <end position="88"/>
    </location>
</feature>
<dbReference type="SUPFAM" id="SSF46934">
    <property type="entry name" value="UBA-like"/>
    <property type="match status" value="1"/>
</dbReference>
<evidence type="ECO:0000259" key="2">
    <source>
        <dbReference type="PROSITE" id="PS50030"/>
    </source>
</evidence>
<dbReference type="Gene3D" id="1.10.287.110">
    <property type="entry name" value="DnaJ domain"/>
    <property type="match status" value="1"/>
</dbReference>
<keyword evidence="4" id="KW-1185">Reference proteome</keyword>
<feature type="compositionally biased region" description="Basic and acidic residues" evidence="1">
    <location>
        <begin position="361"/>
        <end position="396"/>
    </location>
</feature>
<dbReference type="SUPFAM" id="SSF46565">
    <property type="entry name" value="Chaperone J-domain"/>
    <property type="match status" value="1"/>
</dbReference>
<feature type="compositionally biased region" description="Polar residues" evidence="1">
    <location>
        <begin position="274"/>
        <end position="284"/>
    </location>
</feature>
<feature type="region of interest" description="Disordered" evidence="1">
    <location>
        <begin position="308"/>
        <end position="428"/>
    </location>
</feature>
<dbReference type="OMA" id="GMHELVM"/>
<feature type="domain" description="UBA" evidence="2">
    <location>
        <begin position="286"/>
        <end position="328"/>
    </location>
</feature>
<dbReference type="PANTHER" id="PTHR23172">
    <property type="entry name" value="AUXILIN/CYCLIN G-ASSOCIATED KINASE-RELATED"/>
    <property type="match status" value="1"/>
</dbReference>
<dbReference type="GO" id="GO:0031982">
    <property type="term" value="C:vesicle"/>
    <property type="evidence" value="ECO:0007669"/>
    <property type="project" value="TreeGrafter"/>
</dbReference>
<dbReference type="SUPFAM" id="SSF48452">
    <property type="entry name" value="TPR-like"/>
    <property type="match status" value="1"/>
</dbReference>
<dbReference type="AlphaFoldDB" id="A0A066VJ68"/>
<dbReference type="InterPro" id="IPR015940">
    <property type="entry name" value="UBA"/>
</dbReference>
<dbReference type="InterPro" id="IPR009060">
    <property type="entry name" value="UBA-like_sf"/>
</dbReference>
<comment type="caution">
    <text evidence="3">The sequence shown here is derived from an EMBL/GenBank/DDBJ whole genome shotgun (WGS) entry which is preliminary data.</text>
</comment>
<dbReference type="InterPro" id="IPR036869">
    <property type="entry name" value="J_dom_sf"/>
</dbReference>
<accession>A0A066VJ68</accession>
<gene>
    <name evidence="3" type="ORF">K437DRAFT_251199</name>
</gene>
<dbReference type="SMART" id="SM00028">
    <property type="entry name" value="TPR"/>
    <property type="match status" value="2"/>
</dbReference>
<dbReference type="GO" id="GO:0030276">
    <property type="term" value="F:clathrin binding"/>
    <property type="evidence" value="ECO:0007669"/>
    <property type="project" value="TreeGrafter"/>
</dbReference>
<proteinExistence type="predicted"/>
<feature type="region of interest" description="Disordered" evidence="1">
    <location>
        <begin position="100"/>
        <end position="293"/>
    </location>
</feature>
<dbReference type="GO" id="GO:0005737">
    <property type="term" value="C:cytoplasm"/>
    <property type="evidence" value="ECO:0007669"/>
    <property type="project" value="TreeGrafter"/>
</dbReference>
<feature type="region of interest" description="Disordered" evidence="1">
    <location>
        <begin position="1"/>
        <end position="34"/>
    </location>
</feature>
<feature type="compositionally biased region" description="Low complexity" evidence="1">
    <location>
        <begin position="327"/>
        <end position="337"/>
    </location>
</feature>
<dbReference type="EMBL" id="JMSN01000115">
    <property type="protein sequence ID" value="KDN38650.1"/>
    <property type="molecule type" value="Genomic_DNA"/>
</dbReference>
<dbReference type="Proteomes" id="UP000027361">
    <property type="component" value="Unassembled WGS sequence"/>
</dbReference>
<dbReference type="GO" id="GO:0072318">
    <property type="term" value="P:clathrin coat disassembly"/>
    <property type="evidence" value="ECO:0007669"/>
    <property type="project" value="TreeGrafter"/>
</dbReference>
<dbReference type="OrthoDB" id="1717591at2759"/>
<dbReference type="Gene3D" id="1.25.40.10">
    <property type="entry name" value="Tetratricopeptide repeat domain"/>
    <property type="match status" value="1"/>
</dbReference>
<name>A0A066VJ68_TILAU</name>
<dbReference type="Gene3D" id="1.10.8.10">
    <property type="entry name" value="DNA helicase RuvA subunit, C-terminal domain"/>
    <property type="match status" value="1"/>
</dbReference>
<dbReference type="GO" id="GO:0072583">
    <property type="term" value="P:clathrin-dependent endocytosis"/>
    <property type="evidence" value="ECO:0007669"/>
    <property type="project" value="TreeGrafter"/>
</dbReference>
<dbReference type="RefSeq" id="XP_013240792.1">
    <property type="nucleotide sequence ID" value="XM_013385338.1"/>
</dbReference>
<dbReference type="InterPro" id="IPR019734">
    <property type="entry name" value="TPR_rpt"/>
</dbReference>
<dbReference type="InParanoid" id="A0A066VJ68"/>
<dbReference type="InterPro" id="IPR011990">
    <property type="entry name" value="TPR-like_helical_dom_sf"/>
</dbReference>
<dbReference type="PANTHER" id="PTHR23172:SF19">
    <property type="entry name" value="J DOMAIN-CONTAINING PROTEIN"/>
    <property type="match status" value="1"/>
</dbReference>
<dbReference type="GeneID" id="25263381"/>
<dbReference type="STRING" id="1037660.A0A066VJ68"/>
<evidence type="ECO:0000313" key="4">
    <source>
        <dbReference type="Proteomes" id="UP000027361"/>
    </source>
</evidence>
<feature type="compositionally biased region" description="Polar residues" evidence="1">
    <location>
        <begin position="72"/>
        <end position="84"/>
    </location>
</feature>